<dbReference type="RefSeq" id="WP_220474327.1">
    <property type="nucleotide sequence ID" value="NZ_OMOH01000003.1"/>
</dbReference>
<proteinExistence type="predicted"/>
<accession>A0A375HZ92</accession>
<dbReference type="Proteomes" id="UP000265962">
    <property type="component" value="Unassembled WGS sequence"/>
</dbReference>
<evidence type="ECO:0000313" key="2">
    <source>
        <dbReference type="EMBL" id="SPF67881.1"/>
    </source>
</evidence>
<keyword evidence="1" id="KW-1133">Transmembrane helix</keyword>
<name>A0A375HZ92_9ACTN</name>
<feature type="transmembrane region" description="Helical" evidence="1">
    <location>
        <begin position="136"/>
        <end position="157"/>
    </location>
</feature>
<protein>
    <submittedName>
        <fullName evidence="2">Uncharacterized protein</fullName>
    </submittedName>
</protein>
<sequence length="196" mass="20227">MTPPPVALPALRPLVLQHALVLGACACLWAAMPRPAASPGSWMWNIGGLALATTLVFTRRHQPHIDDRDLDRILGCGGLLTAAWAALQWDAGEHPFAAGAAATSLVLGCLFWVLGTRESCWALPAAPAPLLGAVPALGSVPAGAVGLAACLLGAVVMAARRGPVPPGQLDRVDPRRLVVPAVAASLVLLAAWGWSW</sequence>
<dbReference type="AlphaFoldDB" id="A0A375HZ92"/>
<keyword evidence="1" id="KW-0472">Membrane</keyword>
<reference evidence="3" key="1">
    <citation type="submission" date="2018-02" db="EMBL/GenBank/DDBJ databases">
        <authorList>
            <person name="Hornung B."/>
        </authorList>
    </citation>
    <scope>NUCLEOTIDE SEQUENCE [LARGE SCALE GENOMIC DNA]</scope>
</reference>
<keyword evidence="1" id="KW-0812">Transmembrane</keyword>
<gene>
    <name evidence="2" type="ORF">PROPJV5_0835</name>
</gene>
<organism evidence="2 3">
    <name type="scientific">Propionibacterium ruminifibrarum</name>
    <dbReference type="NCBI Taxonomy" id="1962131"/>
    <lineage>
        <taxon>Bacteria</taxon>
        <taxon>Bacillati</taxon>
        <taxon>Actinomycetota</taxon>
        <taxon>Actinomycetes</taxon>
        <taxon>Propionibacteriales</taxon>
        <taxon>Propionibacteriaceae</taxon>
        <taxon>Propionibacterium</taxon>
    </lineage>
</organism>
<keyword evidence="3" id="KW-1185">Reference proteome</keyword>
<feature type="transmembrane region" description="Helical" evidence="1">
    <location>
        <begin position="95"/>
        <end position="115"/>
    </location>
</feature>
<dbReference type="EMBL" id="OMOH01000003">
    <property type="protein sequence ID" value="SPF67881.1"/>
    <property type="molecule type" value="Genomic_DNA"/>
</dbReference>
<evidence type="ECO:0000256" key="1">
    <source>
        <dbReference type="SAM" id="Phobius"/>
    </source>
</evidence>
<feature type="transmembrane region" description="Helical" evidence="1">
    <location>
        <begin position="177"/>
        <end position="194"/>
    </location>
</feature>
<feature type="transmembrane region" description="Helical" evidence="1">
    <location>
        <begin position="40"/>
        <end position="58"/>
    </location>
</feature>
<evidence type="ECO:0000313" key="3">
    <source>
        <dbReference type="Proteomes" id="UP000265962"/>
    </source>
</evidence>